<keyword evidence="1" id="KW-0175">Coiled coil</keyword>
<dbReference type="GO" id="GO:0000323">
    <property type="term" value="C:lytic vacuole"/>
    <property type="evidence" value="ECO:0007669"/>
    <property type="project" value="TreeGrafter"/>
</dbReference>
<dbReference type="GO" id="GO:0000149">
    <property type="term" value="F:SNARE binding"/>
    <property type="evidence" value="ECO:0007669"/>
    <property type="project" value="TreeGrafter"/>
</dbReference>
<dbReference type="PANTHER" id="PTHR15157">
    <property type="entry name" value="UV RADIATION RESISTANCE-ASSOCIATED GENE PROTEIN"/>
    <property type="match status" value="1"/>
</dbReference>
<dbReference type="EMBL" id="OE000730">
    <property type="protein sequence ID" value="CAD7454834.1"/>
    <property type="molecule type" value="Genomic_DNA"/>
</dbReference>
<gene>
    <name evidence="3" type="ORF">TTEB3V08_LOCUS2927</name>
</gene>
<evidence type="ECO:0000256" key="2">
    <source>
        <dbReference type="SAM" id="MobiDB-lite"/>
    </source>
</evidence>
<dbReference type="PANTHER" id="PTHR15157:SF5">
    <property type="entry name" value="UV RADIATION RESISTANCE-ASSOCIATED GENE PROTEIN"/>
    <property type="match status" value="1"/>
</dbReference>
<dbReference type="GO" id="GO:0035493">
    <property type="term" value="P:SNARE complex assembly"/>
    <property type="evidence" value="ECO:0007669"/>
    <property type="project" value="TreeGrafter"/>
</dbReference>
<feature type="region of interest" description="Disordered" evidence="2">
    <location>
        <begin position="876"/>
        <end position="919"/>
    </location>
</feature>
<evidence type="ECO:0000256" key="1">
    <source>
        <dbReference type="ARBA" id="ARBA00023054"/>
    </source>
</evidence>
<accession>A0A7R9FJP7</accession>
<proteinExistence type="predicted"/>
<dbReference type="GO" id="GO:0005768">
    <property type="term" value="C:endosome"/>
    <property type="evidence" value="ECO:0007669"/>
    <property type="project" value="TreeGrafter"/>
</dbReference>
<evidence type="ECO:0000313" key="3">
    <source>
        <dbReference type="EMBL" id="CAD7454834.1"/>
    </source>
</evidence>
<organism evidence="3">
    <name type="scientific">Timema tahoe</name>
    <dbReference type="NCBI Taxonomy" id="61484"/>
    <lineage>
        <taxon>Eukaryota</taxon>
        <taxon>Metazoa</taxon>
        <taxon>Ecdysozoa</taxon>
        <taxon>Arthropoda</taxon>
        <taxon>Hexapoda</taxon>
        <taxon>Insecta</taxon>
        <taxon>Pterygota</taxon>
        <taxon>Neoptera</taxon>
        <taxon>Polyneoptera</taxon>
        <taxon>Phasmatodea</taxon>
        <taxon>Timematodea</taxon>
        <taxon>Timematoidea</taxon>
        <taxon>Timematidae</taxon>
        <taxon>Timema</taxon>
    </lineage>
</organism>
<reference evidence="3" key="1">
    <citation type="submission" date="2020-11" db="EMBL/GenBank/DDBJ databases">
        <authorList>
            <person name="Tran Van P."/>
        </authorList>
    </citation>
    <scope>NUCLEOTIDE SEQUENCE</scope>
</reference>
<protein>
    <submittedName>
        <fullName evidence="3">Uncharacterized protein</fullName>
    </submittedName>
</protein>
<sequence length="1232" mass="137340">MNKFHVELDCQGRGDRERDLESLLDIDIDLERDLETFLEDGDLEPTLEPDFDLDLDLEAFLEDGDVEPIFEPDFDLDLDLGAFLEDGDVELTLEPDFDLDLDLEPFLEDGDFEPTLEPDLDLDLDLEPFLEDGDIELTLEPDFDLDLDLEAFLEDGDLEPDLDLDLDLEAFLEDGDLEPDFDLDLDLEAFLEDGDVEPTLEPEFDLDLERELFLENGDFDPALDSTSDFDLDREFFLEACKPFVDPEGDLDTAFGLLFDLDLDFLKAGDLDPNLEPDFDLDLEREPFLDPAGDADPAIDPASDLDLDLDRESLIDAAHFDLDRLDPDGDLEPILEPDLDLDLEREPFLDPDADLEPDLDLDLDREPFLDPDGDIEPAFDLGMDLDLDLDREPFLDPDGDLDLECVPCLERGGETDPAFDLDADLDLDTDLESDLEREDADLADALLATDAIDSLSSSLSTSLSVNDAASNFRYDDSTTWNYEVEGMAAIGHSAAPFYTSEKLESDNPKWAEIDVGDLVSVVNAAANGIVVRLWCHREGVSEQALTVWGVYFSGLTYLGPNLCVDPTQFHRNTVVFHMYGGYFTAHQCIKETPNKERKTKVTLNASDVHPSYNVNLLLRLHTIQQAIKKQTLAAENLRNKISVGGFTNHESQESAVLRRLLNKSRPKAPQREVMLKVKREVELVRFRVHMLAAERARKNKELLDLEKTKHLLVEANQDRSSELMDQYQNLNKEMKHFKEWKKIYIDTRESLLHSNAQLTYRRKQLIAELSLIYPILQVTNSMYTVCGVHLPNSEDFIPNEEVMISVALGFPLFSRGKDKLQFNYGVYLLNKNIAQLRWYCGVPTQDLRATLPNLATLLSVKPGPSLLELGQQTLSGSSLDLRSSSQNPSPVGSLQSDGLRKKPIGVVTPSKSQRASKSLGHSDLQVQVKFSDPEVHSPKDLKATIRNGLLTSNVPVNTFSYSLDKGLDEYEELQRAESIATSQPKGACIQQQMAGAMSLVGSEPILTGDKLRHTSTAEREAASSGDEGQKHYLRSWQAGGPAPICSDEDLVLSHSAYKPKDETNDINCVSKPILSSSTISHQGDHTEQVPNHSLSTDITESTSQNVIYSSNGHQDDNEFFSLVTKGLSELMQDQNADSESSSCDSSDYADMKVSKCDAGKGSESVETAVLKKSSTQHVESLDSCEELQAYSSMEEVDSLFANVASRTDALVSRTTSFNLVRSRHGSTMEDGLS</sequence>
<feature type="compositionally biased region" description="Low complexity" evidence="2">
    <location>
        <begin position="876"/>
        <end position="888"/>
    </location>
</feature>
<name>A0A7R9FJP7_9NEOP</name>
<dbReference type="AlphaFoldDB" id="A0A7R9FJP7"/>